<organism evidence="3 4">
    <name type="scientific">Arthroderma benhamiae (strain ATCC MYA-4681 / CBS 112371)</name>
    <name type="common">Trichophyton mentagrophytes</name>
    <dbReference type="NCBI Taxonomy" id="663331"/>
    <lineage>
        <taxon>Eukaryota</taxon>
        <taxon>Fungi</taxon>
        <taxon>Dikarya</taxon>
        <taxon>Ascomycota</taxon>
        <taxon>Pezizomycotina</taxon>
        <taxon>Eurotiomycetes</taxon>
        <taxon>Eurotiomycetidae</taxon>
        <taxon>Onygenales</taxon>
        <taxon>Arthrodermataceae</taxon>
        <taxon>Trichophyton</taxon>
    </lineage>
</organism>
<dbReference type="AlphaFoldDB" id="D4ARP9"/>
<comment type="caution">
    <text evidence="3">The sequence shown here is derived from an EMBL/GenBank/DDBJ whole genome shotgun (WGS) entry which is preliminary data.</text>
</comment>
<evidence type="ECO:0000313" key="3">
    <source>
        <dbReference type="EMBL" id="EFE34392.1"/>
    </source>
</evidence>
<keyword evidence="2" id="KW-1133">Transmembrane helix</keyword>
<keyword evidence="4" id="KW-1185">Reference proteome</keyword>
<name>D4ARP9_ARTBC</name>
<proteinExistence type="predicted"/>
<accession>D4ARP9</accession>
<keyword evidence="2" id="KW-0472">Membrane</keyword>
<reference evidence="4" key="1">
    <citation type="journal article" date="2011" name="Genome Biol.">
        <title>Comparative and functional genomics provide insights into the pathogenicity of dermatophytic fungi.</title>
        <authorList>
            <person name="Burmester A."/>
            <person name="Shelest E."/>
            <person name="Gloeckner G."/>
            <person name="Heddergott C."/>
            <person name="Schindler S."/>
            <person name="Staib P."/>
            <person name="Heidel A."/>
            <person name="Felder M."/>
            <person name="Petzold A."/>
            <person name="Szafranski K."/>
            <person name="Feuermann M."/>
            <person name="Pedruzzi I."/>
            <person name="Priebe S."/>
            <person name="Groth M."/>
            <person name="Winkler R."/>
            <person name="Li W."/>
            <person name="Kniemeyer O."/>
            <person name="Schroeckh V."/>
            <person name="Hertweck C."/>
            <person name="Hube B."/>
            <person name="White T.C."/>
            <person name="Platzer M."/>
            <person name="Guthke R."/>
            <person name="Heitman J."/>
            <person name="Woestemeyer J."/>
            <person name="Zipfel P.F."/>
            <person name="Monod M."/>
            <person name="Brakhage A.A."/>
        </authorList>
    </citation>
    <scope>NUCLEOTIDE SEQUENCE [LARGE SCALE GENOMIC DNA]</scope>
    <source>
        <strain evidence="4">ATCC MYA-4681 / CBS 112371</strain>
    </source>
</reference>
<dbReference type="Proteomes" id="UP000008866">
    <property type="component" value="Unassembled WGS sequence"/>
</dbReference>
<feature type="compositionally biased region" description="Basic and acidic residues" evidence="1">
    <location>
        <begin position="85"/>
        <end position="95"/>
    </location>
</feature>
<gene>
    <name evidence="3" type="ORF">ARB_06792</name>
</gene>
<dbReference type="EMBL" id="ABSU01000006">
    <property type="protein sequence ID" value="EFE34392.1"/>
    <property type="molecule type" value="Genomic_DNA"/>
</dbReference>
<evidence type="ECO:0000256" key="2">
    <source>
        <dbReference type="SAM" id="Phobius"/>
    </source>
</evidence>
<dbReference type="HOGENOM" id="CLU_2249451_0_0_1"/>
<keyword evidence="2" id="KW-0812">Transmembrane</keyword>
<dbReference type="KEGG" id="abe:ARB_06792"/>
<protein>
    <submittedName>
        <fullName evidence="3">Uncharacterized protein</fullName>
    </submittedName>
</protein>
<feature type="region of interest" description="Disordered" evidence="1">
    <location>
        <begin position="85"/>
        <end position="104"/>
    </location>
</feature>
<evidence type="ECO:0000313" key="4">
    <source>
        <dbReference type="Proteomes" id="UP000008866"/>
    </source>
</evidence>
<feature type="transmembrane region" description="Helical" evidence="2">
    <location>
        <begin position="51"/>
        <end position="69"/>
    </location>
</feature>
<feature type="transmembrane region" description="Helical" evidence="2">
    <location>
        <begin position="12"/>
        <end position="31"/>
    </location>
</feature>
<dbReference type="GeneID" id="9520755"/>
<dbReference type="RefSeq" id="XP_003015032.1">
    <property type="nucleotide sequence ID" value="XM_003014986.1"/>
</dbReference>
<sequence>MVETESKIRKISLSSLSLSLSYFLTLCSSPLLPSALYSSYHLYHHRLSLDINFIFFISSSRLLLLLLLLKANLAQVLASRSDGFKVKKGQTESKQRVNTQTRQQ</sequence>
<evidence type="ECO:0000256" key="1">
    <source>
        <dbReference type="SAM" id="MobiDB-lite"/>
    </source>
</evidence>